<evidence type="ECO:0000313" key="2">
    <source>
        <dbReference type="RefSeq" id="XP_034246824.1"/>
    </source>
</evidence>
<dbReference type="RefSeq" id="XP_034246824.1">
    <property type="nucleotide sequence ID" value="XM_034390933.1"/>
</dbReference>
<dbReference type="AlphaFoldDB" id="A0A6P8ZR17"/>
<evidence type="ECO:0000313" key="1">
    <source>
        <dbReference type="Proteomes" id="UP000515158"/>
    </source>
</evidence>
<dbReference type="InParanoid" id="A0A6P8ZR17"/>
<gene>
    <name evidence="2" type="primary">LOC117648429</name>
</gene>
<reference evidence="2" key="1">
    <citation type="submission" date="2025-08" db="UniProtKB">
        <authorList>
            <consortium name="RefSeq"/>
        </authorList>
    </citation>
    <scope>IDENTIFICATION</scope>
    <source>
        <tissue evidence="2">Total insect</tissue>
    </source>
</reference>
<proteinExistence type="predicted"/>
<sequence length="125" mass="12712">MAERFGMAKPVDGGNHLDGDVVVPASDSEDEFPPASVCFGGLEPGIKIYFDSQGNAVPCKAARATAASTAATALVARDLLANSRLQPLPDARPPRKSAPGGCVTACALARAECTGHGSTIHQLGP</sequence>
<dbReference type="Proteomes" id="UP000515158">
    <property type="component" value="Unplaced"/>
</dbReference>
<organism evidence="2">
    <name type="scientific">Thrips palmi</name>
    <name type="common">Melon thrips</name>
    <dbReference type="NCBI Taxonomy" id="161013"/>
    <lineage>
        <taxon>Eukaryota</taxon>
        <taxon>Metazoa</taxon>
        <taxon>Ecdysozoa</taxon>
        <taxon>Arthropoda</taxon>
        <taxon>Hexapoda</taxon>
        <taxon>Insecta</taxon>
        <taxon>Pterygota</taxon>
        <taxon>Neoptera</taxon>
        <taxon>Paraneoptera</taxon>
        <taxon>Thysanoptera</taxon>
        <taxon>Terebrantia</taxon>
        <taxon>Thripoidea</taxon>
        <taxon>Thripidae</taxon>
        <taxon>Thrips</taxon>
    </lineage>
</organism>
<keyword evidence="1" id="KW-1185">Reference proteome</keyword>
<accession>A0A6P8ZR17</accession>
<dbReference type="GeneID" id="117648429"/>
<protein>
    <submittedName>
        <fullName evidence="2">Uncharacterized protein LOC117648429</fullName>
    </submittedName>
</protein>
<name>A0A6P8ZR17_THRPL</name>
<dbReference type="KEGG" id="tpal:117648429"/>